<name>A0AAW6U8J9_9MOLU</name>
<dbReference type="Pfam" id="PF18952">
    <property type="entry name" value="DUF5696"/>
    <property type="match status" value="1"/>
</dbReference>
<keyword evidence="1" id="KW-0732">Signal</keyword>
<accession>A0AAW6U8J9</accession>
<evidence type="ECO:0000313" key="3">
    <source>
        <dbReference type="Proteomes" id="UP001431532"/>
    </source>
</evidence>
<dbReference type="EMBL" id="JASCXW010000003">
    <property type="protein sequence ID" value="MDI6452284.1"/>
    <property type="molecule type" value="Genomic_DNA"/>
</dbReference>
<reference evidence="2" key="1">
    <citation type="submission" date="2023-05" db="EMBL/GenBank/DDBJ databases">
        <title>Mariniplasma microaerophilum sp. nov., a novel anaerobic mollicute isolated from terrestrial mud volcano, Taman Peninsula, Russia.</title>
        <authorList>
            <person name="Khomyakova M.A."/>
            <person name="Merkel A.Y."/>
            <person name="Slobodkin A.I."/>
        </authorList>
    </citation>
    <scope>NUCLEOTIDE SEQUENCE</scope>
    <source>
        <strain evidence="2">M4Ah</strain>
    </source>
</reference>
<feature type="signal peptide" evidence="1">
    <location>
        <begin position="1"/>
        <end position="26"/>
    </location>
</feature>
<evidence type="ECO:0000256" key="1">
    <source>
        <dbReference type="SAM" id="SignalP"/>
    </source>
</evidence>
<comment type="caution">
    <text evidence="2">The sequence shown here is derived from an EMBL/GenBank/DDBJ whole genome shotgun (WGS) entry which is preliminary data.</text>
</comment>
<evidence type="ECO:0000313" key="2">
    <source>
        <dbReference type="EMBL" id="MDI6452284.1"/>
    </source>
</evidence>
<gene>
    <name evidence="2" type="ORF">QJ521_01800</name>
</gene>
<organism evidence="2 3">
    <name type="scientific">Peloplasma aerotolerans</name>
    <dbReference type="NCBI Taxonomy" id="3044389"/>
    <lineage>
        <taxon>Bacteria</taxon>
        <taxon>Bacillati</taxon>
        <taxon>Mycoplasmatota</taxon>
        <taxon>Mollicutes</taxon>
        <taxon>Acholeplasmatales</taxon>
        <taxon>Acholeplasmataceae</taxon>
        <taxon>Peloplasma</taxon>
    </lineage>
</organism>
<dbReference type="Proteomes" id="UP001431532">
    <property type="component" value="Unassembled WGS sequence"/>
</dbReference>
<feature type="chain" id="PRO_5043554891" evidence="1">
    <location>
        <begin position="27"/>
        <end position="747"/>
    </location>
</feature>
<keyword evidence="3" id="KW-1185">Reference proteome</keyword>
<dbReference type="InterPro" id="IPR043751">
    <property type="entry name" value="DUF5696"/>
</dbReference>
<dbReference type="AlphaFoldDB" id="A0AAW6U8J9"/>
<dbReference type="RefSeq" id="WP_282838699.1">
    <property type="nucleotide sequence ID" value="NZ_JASCXW010000003.1"/>
</dbReference>
<protein>
    <submittedName>
        <fullName evidence="2">DUF5696 domain-containing protein</fullName>
    </submittedName>
</protein>
<sequence length="747" mass="85295">MYKTLIFKRSLYFIIMVMLISFTVYALDGSTLNDVDIPSFDVISPYVDSNRYTHKKSDATAFNQQYFFDDALEIVTSSGIVYLDEASLAFQVVNSNGYIWSSTIDYNVAGLPNTFKERARSAIILESYNTEATNFAITEENLFTNNTEITTQIITNGFHSTITFGRSGITIGLYVTFGHNKITVEIPDDEIDESGAFKISSIKVYPYFGAVLENNIPGYVFLPDGIGALVDYKPTNPLVSTNYQKEIYDRNIGYNTESNMNNFLSGGTKIYAPVFGFVHGVNQNAVFAEIKEGAPYGMINLYFPARTRGYTTVFAEFVFRKTYRQPIDKVGNTISLLQQFGNEISIKIEYTLLENEDANYVGMAKAYRDSLSSELSGNRYDFEDIPLKLDTIGIERKDGLLFPQTIVMTTFNQFNDIVLDLHDKDIHHIIGNYQGFTRQGVTWSAPMYDKTSSRLGNMNDLESLSKSLTELYFVTEYMKASSRSSGYNQYFDLAKKINDQLYQYISSTDRKYLLQYDKLESLLFESYMELKEYPIDGLAIQSMGNLLYDDFSKQKYLPELIEMLKSSLDSLDAKIALYDVNQYLWGNISSFYEFPMYSSQYITFDDTVPFLSIVLSGSIHLYGPYANFYPYARDELLRLIDFGVYPSFIVTHESSIKLQETGLESIYSSRYQDIQHSISAYYHFVNNALKHVIGAKITHREILENGIVAITYDNDIQIIVNYRSINYNYADQMVTAKSYLIVDLNEG</sequence>
<proteinExistence type="predicted"/>